<evidence type="ECO:0000259" key="1">
    <source>
        <dbReference type="Pfam" id="PF13456"/>
    </source>
</evidence>
<gene>
    <name evidence="2" type="ORF">TIFTF001_015329</name>
</gene>
<dbReference type="Proteomes" id="UP001187192">
    <property type="component" value="Unassembled WGS sequence"/>
</dbReference>
<dbReference type="InterPro" id="IPR044730">
    <property type="entry name" value="RNase_H-like_dom_plant"/>
</dbReference>
<protein>
    <recommendedName>
        <fullName evidence="1">RNase H type-1 domain-containing protein</fullName>
    </recommendedName>
</protein>
<dbReference type="Pfam" id="PF13456">
    <property type="entry name" value="RVT_3"/>
    <property type="match status" value="1"/>
</dbReference>
<proteinExistence type="predicted"/>
<dbReference type="InterPro" id="IPR036397">
    <property type="entry name" value="RNaseH_sf"/>
</dbReference>
<dbReference type="Gene3D" id="3.30.420.10">
    <property type="entry name" value="Ribonuclease H-like superfamily/Ribonuclease H"/>
    <property type="match status" value="1"/>
</dbReference>
<dbReference type="AlphaFoldDB" id="A0AA88D511"/>
<dbReference type="InterPro" id="IPR002156">
    <property type="entry name" value="RNaseH_domain"/>
</dbReference>
<sequence>MGLASFGEWSLLDQEDQFHLGLVGSDHRNPPSHGFLKLYVDAAVIGGSKHVGIGAVVRNSNDEVIGALSSALTGGFTPFAAECLALREGLQFAKSLGVDSLDVEPDAYNVVLEVLNGLEFVAESPMEDDIRLLLSDFSKANVVHIRWTANSVAHILSQFGYNSCKLHSWMNETPFLVSTAVSLDYNAQ</sequence>
<dbReference type="EMBL" id="BTGU01000022">
    <property type="protein sequence ID" value="GMN46148.1"/>
    <property type="molecule type" value="Genomic_DNA"/>
</dbReference>
<evidence type="ECO:0000313" key="3">
    <source>
        <dbReference type="Proteomes" id="UP001187192"/>
    </source>
</evidence>
<dbReference type="CDD" id="cd06222">
    <property type="entry name" value="RNase_H_like"/>
    <property type="match status" value="1"/>
</dbReference>
<reference evidence="2" key="1">
    <citation type="submission" date="2023-07" db="EMBL/GenBank/DDBJ databases">
        <title>draft genome sequence of fig (Ficus carica).</title>
        <authorList>
            <person name="Takahashi T."/>
            <person name="Nishimura K."/>
        </authorList>
    </citation>
    <scope>NUCLEOTIDE SEQUENCE</scope>
</reference>
<dbReference type="InterPro" id="IPR053151">
    <property type="entry name" value="RNase_H-like"/>
</dbReference>
<evidence type="ECO:0000313" key="2">
    <source>
        <dbReference type="EMBL" id="GMN46148.1"/>
    </source>
</evidence>
<feature type="domain" description="RNase H type-1" evidence="1">
    <location>
        <begin position="41"/>
        <end position="159"/>
    </location>
</feature>
<dbReference type="InterPro" id="IPR012337">
    <property type="entry name" value="RNaseH-like_sf"/>
</dbReference>
<dbReference type="GO" id="GO:0003676">
    <property type="term" value="F:nucleic acid binding"/>
    <property type="evidence" value="ECO:0007669"/>
    <property type="project" value="InterPro"/>
</dbReference>
<dbReference type="GO" id="GO:0004523">
    <property type="term" value="F:RNA-DNA hybrid ribonuclease activity"/>
    <property type="evidence" value="ECO:0007669"/>
    <property type="project" value="InterPro"/>
</dbReference>
<organism evidence="2 3">
    <name type="scientific">Ficus carica</name>
    <name type="common">Common fig</name>
    <dbReference type="NCBI Taxonomy" id="3494"/>
    <lineage>
        <taxon>Eukaryota</taxon>
        <taxon>Viridiplantae</taxon>
        <taxon>Streptophyta</taxon>
        <taxon>Embryophyta</taxon>
        <taxon>Tracheophyta</taxon>
        <taxon>Spermatophyta</taxon>
        <taxon>Magnoliopsida</taxon>
        <taxon>eudicotyledons</taxon>
        <taxon>Gunneridae</taxon>
        <taxon>Pentapetalae</taxon>
        <taxon>rosids</taxon>
        <taxon>fabids</taxon>
        <taxon>Rosales</taxon>
        <taxon>Moraceae</taxon>
        <taxon>Ficeae</taxon>
        <taxon>Ficus</taxon>
    </lineage>
</organism>
<dbReference type="PANTHER" id="PTHR47723:SF19">
    <property type="entry name" value="POLYNUCLEOTIDYL TRANSFERASE, RIBONUCLEASE H-LIKE SUPERFAMILY PROTEIN"/>
    <property type="match status" value="1"/>
</dbReference>
<dbReference type="PANTHER" id="PTHR47723">
    <property type="entry name" value="OS05G0353850 PROTEIN"/>
    <property type="match status" value="1"/>
</dbReference>
<keyword evidence="3" id="KW-1185">Reference proteome</keyword>
<accession>A0AA88D511</accession>
<name>A0AA88D511_FICCA</name>
<dbReference type="SUPFAM" id="SSF53098">
    <property type="entry name" value="Ribonuclease H-like"/>
    <property type="match status" value="1"/>
</dbReference>
<comment type="caution">
    <text evidence="2">The sequence shown here is derived from an EMBL/GenBank/DDBJ whole genome shotgun (WGS) entry which is preliminary data.</text>
</comment>